<keyword evidence="8" id="KW-1185">Reference proteome</keyword>
<gene>
    <name evidence="7" type="ORF">GKZ89_16785</name>
</gene>
<sequence>MRINHNIAALNTHRQLTAANGAQSKSMEKLSSGLRINRAGDDAAGLAISEKMRGQIRGLDQASRNSQDGISLIQTAEGALNETHDMLQRMRELAVQSNNGTNTAGDLTEIQKEITELSNEITRVGNKTEFNTKTLLNGSLGVQGANGTTTIAQYSAAGISFDFGGADTGETFTFARTGTTLTLTGTNSGKAQTLSLSDTTAMKAGTTLNFDSLGVKMSFAADVNLATGVNAGDIAADTVTTTGTNLQFQIGANANTTLGISIADMRSTALGSSASNANVANIAAVNVTNKTFNDNIAVIDEAIKTVSAQRSSLGAYQNRLEHTINNLGTSSENLTAAESRIRDVDYALAA</sequence>
<dbReference type="SUPFAM" id="SSF64518">
    <property type="entry name" value="Phase 1 flagellin"/>
    <property type="match status" value="1"/>
</dbReference>
<dbReference type="GO" id="GO:0005198">
    <property type="term" value="F:structural molecule activity"/>
    <property type="evidence" value="ECO:0007669"/>
    <property type="project" value="UniProtKB-UniRule"/>
</dbReference>
<name>A0A7X2V5R2_9BACI</name>
<evidence type="ECO:0000256" key="3">
    <source>
        <dbReference type="ARBA" id="ARBA00023143"/>
    </source>
</evidence>
<organism evidence="7 8">
    <name type="scientific">Metabacillus mangrovi</name>
    <dbReference type="NCBI Taxonomy" id="1491830"/>
    <lineage>
        <taxon>Bacteria</taxon>
        <taxon>Bacillati</taxon>
        <taxon>Bacillota</taxon>
        <taxon>Bacilli</taxon>
        <taxon>Bacillales</taxon>
        <taxon>Bacillaceae</taxon>
        <taxon>Metabacillus</taxon>
    </lineage>
</organism>
<evidence type="ECO:0000313" key="8">
    <source>
        <dbReference type="Proteomes" id="UP000434639"/>
    </source>
</evidence>
<keyword evidence="7" id="KW-0282">Flagellum</keyword>
<evidence type="ECO:0000256" key="1">
    <source>
        <dbReference type="ARBA" id="ARBA00005709"/>
    </source>
</evidence>
<dbReference type="AlphaFoldDB" id="A0A7X2V5R2"/>
<dbReference type="PANTHER" id="PTHR42792">
    <property type="entry name" value="FLAGELLIN"/>
    <property type="match status" value="1"/>
</dbReference>
<keyword evidence="3 4" id="KW-0975">Bacterial flagellum</keyword>
<reference evidence="7 8" key="1">
    <citation type="journal article" date="2017" name="Int. J. Syst. Evol. Microbiol.">
        <title>Bacillus mangrovi sp. nov., isolated from a sediment sample from a mangrove forest.</title>
        <authorList>
            <person name="Gupta V."/>
            <person name="Singh P.K."/>
            <person name="Korpole S."/>
            <person name="Tanuku N.R.S."/>
            <person name="Pinnaka A.K."/>
        </authorList>
    </citation>
    <scope>NUCLEOTIDE SEQUENCE [LARGE SCALE GENOMIC DNA]</scope>
    <source>
        <strain evidence="7 8">KCTC 33872</strain>
    </source>
</reference>
<keyword evidence="7" id="KW-0966">Cell projection</keyword>
<dbReference type="Gene3D" id="3.30.70.2120">
    <property type="match status" value="1"/>
</dbReference>
<dbReference type="EMBL" id="WMIB01000022">
    <property type="protein sequence ID" value="MTH55062.1"/>
    <property type="molecule type" value="Genomic_DNA"/>
</dbReference>
<evidence type="ECO:0000256" key="2">
    <source>
        <dbReference type="ARBA" id="ARBA00020110"/>
    </source>
</evidence>
<dbReference type="RefSeq" id="WP_155113573.1">
    <property type="nucleotide sequence ID" value="NZ_WMIB01000022.1"/>
</dbReference>
<keyword evidence="4" id="KW-0964">Secreted</keyword>
<comment type="similarity">
    <text evidence="1 4">Belongs to the bacterial flagellin family.</text>
</comment>
<dbReference type="InterPro" id="IPR046358">
    <property type="entry name" value="Flagellin_C"/>
</dbReference>
<comment type="subcellular location">
    <subcellularLocation>
        <location evidence="4">Secreted</location>
    </subcellularLocation>
    <subcellularLocation>
        <location evidence="4">Bacterial flagellum</location>
    </subcellularLocation>
</comment>
<proteinExistence type="inferred from homology"/>
<dbReference type="InterPro" id="IPR001492">
    <property type="entry name" value="Flagellin"/>
</dbReference>
<dbReference type="InterPro" id="IPR001029">
    <property type="entry name" value="Flagellin_N"/>
</dbReference>
<dbReference type="Gene3D" id="1.20.1330.10">
    <property type="entry name" value="f41 fragment of flagellin, N-terminal domain"/>
    <property type="match status" value="1"/>
</dbReference>
<dbReference type="Pfam" id="PF00700">
    <property type="entry name" value="Flagellin_C"/>
    <property type="match status" value="1"/>
</dbReference>
<dbReference type="Proteomes" id="UP000434639">
    <property type="component" value="Unassembled WGS sequence"/>
</dbReference>
<evidence type="ECO:0000259" key="5">
    <source>
        <dbReference type="Pfam" id="PF00669"/>
    </source>
</evidence>
<dbReference type="PANTHER" id="PTHR42792:SF2">
    <property type="entry name" value="FLAGELLIN"/>
    <property type="match status" value="1"/>
</dbReference>
<feature type="domain" description="Flagellin C-terminal" evidence="6">
    <location>
        <begin position="296"/>
        <end position="348"/>
    </location>
</feature>
<keyword evidence="7" id="KW-0969">Cilium</keyword>
<dbReference type="GO" id="GO:0009288">
    <property type="term" value="C:bacterial-type flagellum"/>
    <property type="evidence" value="ECO:0007669"/>
    <property type="project" value="UniProtKB-SubCell"/>
</dbReference>
<comment type="caution">
    <text evidence="7">The sequence shown here is derived from an EMBL/GenBank/DDBJ whole genome shotgun (WGS) entry which is preliminary data.</text>
</comment>
<protein>
    <recommendedName>
        <fullName evidence="2 4">Flagellin</fullName>
    </recommendedName>
</protein>
<evidence type="ECO:0000259" key="6">
    <source>
        <dbReference type="Pfam" id="PF00700"/>
    </source>
</evidence>
<accession>A0A7X2V5R2</accession>
<dbReference type="Pfam" id="PF00669">
    <property type="entry name" value="Flagellin_N"/>
    <property type="match status" value="1"/>
</dbReference>
<dbReference type="GO" id="GO:0005576">
    <property type="term" value="C:extracellular region"/>
    <property type="evidence" value="ECO:0007669"/>
    <property type="project" value="UniProtKB-SubCell"/>
</dbReference>
<evidence type="ECO:0000313" key="7">
    <source>
        <dbReference type="EMBL" id="MTH55062.1"/>
    </source>
</evidence>
<comment type="function">
    <text evidence="4">Flagellin is the subunit protein which polymerizes to form the filaments of bacterial flagella.</text>
</comment>
<feature type="domain" description="Flagellin N-terminal" evidence="5">
    <location>
        <begin position="3"/>
        <end position="139"/>
    </location>
</feature>
<evidence type="ECO:0000256" key="4">
    <source>
        <dbReference type="RuleBase" id="RU362073"/>
    </source>
</evidence>
<dbReference type="PRINTS" id="PR00207">
    <property type="entry name" value="FLAGELLIN"/>
</dbReference>
<dbReference type="OrthoDB" id="9796789at2"/>